<dbReference type="AlphaFoldDB" id="A0A2G8SQD5"/>
<organism evidence="1 2">
    <name type="scientific">Ganoderma sinense ZZ0214-1</name>
    <dbReference type="NCBI Taxonomy" id="1077348"/>
    <lineage>
        <taxon>Eukaryota</taxon>
        <taxon>Fungi</taxon>
        <taxon>Dikarya</taxon>
        <taxon>Basidiomycota</taxon>
        <taxon>Agaricomycotina</taxon>
        <taxon>Agaricomycetes</taxon>
        <taxon>Polyporales</taxon>
        <taxon>Polyporaceae</taxon>
        <taxon>Ganoderma</taxon>
    </lineage>
</organism>
<dbReference type="Proteomes" id="UP000230002">
    <property type="component" value="Unassembled WGS sequence"/>
</dbReference>
<dbReference type="EMBL" id="AYKW01000002">
    <property type="protein sequence ID" value="PIL35975.1"/>
    <property type="molecule type" value="Genomic_DNA"/>
</dbReference>
<evidence type="ECO:0008006" key="3">
    <source>
        <dbReference type="Google" id="ProtNLM"/>
    </source>
</evidence>
<evidence type="ECO:0000313" key="1">
    <source>
        <dbReference type="EMBL" id="PIL35975.1"/>
    </source>
</evidence>
<comment type="caution">
    <text evidence="1">The sequence shown here is derived from an EMBL/GenBank/DDBJ whole genome shotgun (WGS) entry which is preliminary data.</text>
</comment>
<dbReference type="InterPro" id="IPR023214">
    <property type="entry name" value="HAD_sf"/>
</dbReference>
<dbReference type="GO" id="GO:0016791">
    <property type="term" value="F:phosphatase activity"/>
    <property type="evidence" value="ECO:0007669"/>
    <property type="project" value="UniProtKB-ARBA"/>
</dbReference>
<gene>
    <name evidence="1" type="ORF">GSI_01635</name>
</gene>
<protein>
    <recommendedName>
        <fullName evidence="3">HAD-like protein</fullName>
    </recommendedName>
</protein>
<name>A0A2G8SQD5_9APHY</name>
<evidence type="ECO:0000313" key="2">
    <source>
        <dbReference type="Proteomes" id="UP000230002"/>
    </source>
</evidence>
<dbReference type="InterPro" id="IPR006439">
    <property type="entry name" value="HAD-SF_hydro_IA"/>
</dbReference>
<dbReference type="InterPro" id="IPR036412">
    <property type="entry name" value="HAD-like_sf"/>
</dbReference>
<keyword evidence="2" id="KW-1185">Reference proteome</keyword>
<sequence>MFAHSVQSLPSLVLPTSVAPYTMASVYRRYTTLILDLGDVLFRWSPHTETAIPPHQLKEILSSVTWFEYERGRISQAECYQRCAEEFDIDADVIAEAFRQARESLQPNEEFIELIRELRRQTHGDLIVLALSNISLPDYEYITSLRSDWTSIFDRIFPSALLGERKPHLGCYRKVIKEMNLEPSTTAFVDDKLDNVASARSLGMHGIVFDNQSNVFRQLRNIFGDPIRRGQSYLHRHAGKLESSTDSGAVFEENFTQLIIYELTHDKSLITTSECPRTWNFFRGKPLFSETFPDDVDTTSVALTVLDPDPELVSSILDEMLSLVDADGIMQTYFDHTRPRMDPFVCVNVLSLFYQHGRGHQLSRTLDWVYEVLLYRAYHGGSRYYMSPDCFLYFVSRLLQRAHDPEVQNRFSPLFIERLNERIGAAGDSMDLAFRILAGAAVGIECPRDVEKLIAAQCDDGGWDLCWFYQFGSTGVKAGNRGLTTALAIKAMETAIPRPPSPALSPSPAPSAASSASKLDIPKSFFHIPRPTSPIRFGSSGPIRFGDFLRPWRRANKVSASLEA</sequence>
<dbReference type="Gene3D" id="3.40.50.1000">
    <property type="entry name" value="HAD superfamily/HAD-like"/>
    <property type="match status" value="1"/>
</dbReference>
<dbReference type="PANTHER" id="PTHR43611:SF3">
    <property type="entry name" value="FLAVIN MONONUCLEOTIDE HYDROLASE 1, CHLOROPLATIC"/>
    <property type="match status" value="1"/>
</dbReference>
<dbReference type="PANTHER" id="PTHR43611">
    <property type="entry name" value="ALPHA-D-GLUCOSE 1-PHOSPHATE PHOSPHATASE"/>
    <property type="match status" value="1"/>
</dbReference>
<dbReference type="SUPFAM" id="SSF56784">
    <property type="entry name" value="HAD-like"/>
    <property type="match status" value="1"/>
</dbReference>
<dbReference type="OrthoDB" id="2012566at2759"/>
<reference evidence="1 2" key="1">
    <citation type="journal article" date="2015" name="Sci. Rep.">
        <title>Chromosome-level genome map provides insights into diverse defense mechanisms in the medicinal fungus Ganoderma sinense.</title>
        <authorList>
            <person name="Zhu Y."/>
            <person name="Xu J."/>
            <person name="Sun C."/>
            <person name="Zhou S."/>
            <person name="Xu H."/>
            <person name="Nelson D.R."/>
            <person name="Qian J."/>
            <person name="Song J."/>
            <person name="Luo H."/>
            <person name="Xiang L."/>
            <person name="Li Y."/>
            <person name="Xu Z."/>
            <person name="Ji A."/>
            <person name="Wang L."/>
            <person name="Lu S."/>
            <person name="Hayward A."/>
            <person name="Sun W."/>
            <person name="Li X."/>
            <person name="Schwartz D.C."/>
            <person name="Wang Y."/>
            <person name="Chen S."/>
        </authorList>
    </citation>
    <scope>NUCLEOTIDE SEQUENCE [LARGE SCALE GENOMIC DNA]</scope>
    <source>
        <strain evidence="1 2">ZZ0214-1</strain>
    </source>
</reference>
<dbReference type="STRING" id="1077348.A0A2G8SQD5"/>
<accession>A0A2G8SQD5</accession>
<dbReference type="Pfam" id="PF00702">
    <property type="entry name" value="Hydrolase"/>
    <property type="match status" value="1"/>
</dbReference>
<dbReference type="NCBIfam" id="TIGR01509">
    <property type="entry name" value="HAD-SF-IA-v3"/>
    <property type="match status" value="1"/>
</dbReference>
<proteinExistence type="predicted"/>